<feature type="domain" description="Bet v I/Major latex protein" evidence="1">
    <location>
        <begin position="4"/>
        <end position="154"/>
    </location>
</feature>
<dbReference type="CDD" id="cd07816">
    <property type="entry name" value="Bet_v1-like"/>
    <property type="match status" value="1"/>
</dbReference>
<evidence type="ECO:0000313" key="2">
    <source>
        <dbReference type="EMBL" id="KAK7323470.1"/>
    </source>
</evidence>
<dbReference type="SUPFAM" id="SSF55961">
    <property type="entry name" value="Bet v1-like"/>
    <property type="match status" value="1"/>
</dbReference>
<dbReference type="EMBL" id="JAYMYQ010000006">
    <property type="protein sequence ID" value="KAK7323470.1"/>
    <property type="molecule type" value="Genomic_DNA"/>
</dbReference>
<dbReference type="InterPro" id="IPR051761">
    <property type="entry name" value="MLP-like_ligand-binding"/>
</dbReference>
<dbReference type="Gene3D" id="3.30.530.20">
    <property type="match status" value="1"/>
</dbReference>
<evidence type="ECO:0000313" key="3">
    <source>
        <dbReference type="Proteomes" id="UP001367508"/>
    </source>
</evidence>
<dbReference type="GO" id="GO:0006952">
    <property type="term" value="P:defense response"/>
    <property type="evidence" value="ECO:0007669"/>
    <property type="project" value="InterPro"/>
</dbReference>
<accession>A0AAN9KT90</accession>
<comment type="caution">
    <text evidence="2">The sequence shown here is derived from an EMBL/GenBank/DDBJ whole genome shotgun (WGS) entry which is preliminary data.</text>
</comment>
<organism evidence="2 3">
    <name type="scientific">Canavalia gladiata</name>
    <name type="common">Sword bean</name>
    <name type="synonym">Dolichos gladiatus</name>
    <dbReference type="NCBI Taxonomy" id="3824"/>
    <lineage>
        <taxon>Eukaryota</taxon>
        <taxon>Viridiplantae</taxon>
        <taxon>Streptophyta</taxon>
        <taxon>Embryophyta</taxon>
        <taxon>Tracheophyta</taxon>
        <taxon>Spermatophyta</taxon>
        <taxon>Magnoliopsida</taxon>
        <taxon>eudicotyledons</taxon>
        <taxon>Gunneridae</taxon>
        <taxon>Pentapetalae</taxon>
        <taxon>rosids</taxon>
        <taxon>fabids</taxon>
        <taxon>Fabales</taxon>
        <taxon>Fabaceae</taxon>
        <taxon>Papilionoideae</taxon>
        <taxon>50 kb inversion clade</taxon>
        <taxon>NPAAA clade</taxon>
        <taxon>indigoferoid/millettioid clade</taxon>
        <taxon>Phaseoleae</taxon>
        <taxon>Canavalia</taxon>
    </lineage>
</organism>
<gene>
    <name evidence="2" type="ORF">VNO77_26944</name>
</gene>
<proteinExistence type="predicted"/>
<dbReference type="Pfam" id="PF00407">
    <property type="entry name" value="Bet_v_1"/>
    <property type="match status" value="1"/>
</dbReference>
<dbReference type="Proteomes" id="UP001367508">
    <property type="component" value="Unassembled WGS sequence"/>
</dbReference>
<evidence type="ECO:0000259" key="1">
    <source>
        <dbReference type="SMART" id="SM01037"/>
    </source>
</evidence>
<protein>
    <recommendedName>
        <fullName evidence="1">Bet v I/Major latex protein domain-containing protein</fullName>
    </recommendedName>
</protein>
<name>A0AAN9KT90_CANGL</name>
<dbReference type="SMART" id="SM01037">
    <property type="entry name" value="Bet_v_1"/>
    <property type="match status" value="1"/>
</dbReference>
<reference evidence="2 3" key="1">
    <citation type="submission" date="2024-01" db="EMBL/GenBank/DDBJ databases">
        <title>The genomes of 5 underutilized Papilionoideae crops provide insights into root nodulation and disease resistanc.</title>
        <authorList>
            <person name="Jiang F."/>
        </authorList>
    </citation>
    <scope>NUCLEOTIDE SEQUENCE [LARGE SCALE GENOMIC DNA]</scope>
    <source>
        <strain evidence="2">LVBAO_FW01</strain>
        <tissue evidence="2">Leaves</tissue>
    </source>
</reference>
<sequence length="156" mass="17951">MAYSQPQKAETKVYINSSAEKFYDVLCNRTYHIAKIFTEKVQAVNIHKGEWGSEGSIISWNYIHDGKACVSKEVIEGVDKKNNKMTFKVIEGDLLEDFFKSFKFVLEVIPKGNGSEVNWVLEYEKQKDNIPDPNTMLQFLTKMSKDIDADITKDQK</sequence>
<dbReference type="InterPro" id="IPR000916">
    <property type="entry name" value="Bet_v_I/MLP"/>
</dbReference>
<dbReference type="InterPro" id="IPR023393">
    <property type="entry name" value="START-like_dom_sf"/>
</dbReference>
<dbReference type="AlphaFoldDB" id="A0AAN9KT90"/>
<dbReference type="PANTHER" id="PTHR31907">
    <property type="entry name" value="MLP-LIKE PROTEIN 423"/>
    <property type="match status" value="1"/>
</dbReference>
<keyword evidence="3" id="KW-1185">Reference proteome</keyword>